<dbReference type="SMART" id="SM00849">
    <property type="entry name" value="Lactamase_B"/>
    <property type="match status" value="1"/>
</dbReference>
<gene>
    <name evidence="2" type="ORF">SAMN05421642_103120</name>
</gene>
<proteinExistence type="predicted"/>
<dbReference type="Gene3D" id="3.60.15.10">
    <property type="entry name" value="Ribonuclease Z/Hydroxyacylglutathione hydrolase-like"/>
    <property type="match status" value="2"/>
</dbReference>
<name>A0A239F5F8_9NOCA</name>
<protein>
    <submittedName>
        <fullName evidence="2">Glyoxylase, beta-lactamase superfamily II</fullName>
    </submittedName>
</protein>
<dbReference type="PANTHER" id="PTHR23131:SF0">
    <property type="entry name" value="ENDORIBONUCLEASE LACTB2"/>
    <property type="match status" value="1"/>
</dbReference>
<dbReference type="PANTHER" id="PTHR23131">
    <property type="entry name" value="ENDORIBONUCLEASE LACTB2"/>
    <property type="match status" value="1"/>
</dbReference>
<feature type="domain" description="Metallo-beta-lactamase" evidence="1">
    <location>
        <begin position="36"/>
        <end position="194"/>
    </location>
</feature>
<dbReference type="SUPFAM" id="SSF56281">
    <property type="entry name" value="Metallo-hydrolase/oxidoreductase"/>
    <property type="match status" value="1"/>
</dbReference>
<dbReference type="InterPro" id="IPR036866">
    <property type="entry name" value="RibonucZ/Hydroxyglut_hydro"/>
</dbReference>
<evidence type="ECO:0000313" key="2">
    <source>
        <dbReference type="EMBL" id="SNS52055.1"/>
    </source>
</evidence>
<dbReference type="EMBL" id="FZOW01000003">
    <property type="protein sequence ID" value="SNS52055.1"/>
    <property type="molecule type" value="Genomic_DNA"/>
</dbReference>
<accession>A0A239F5F8</accession>
<dbReference type="InterPro" id="IPR001279">
    <property type="entry name" value="Metallo-B-lactamas"/>
</dbReference>
<dbReference type="InterPro" id="IPR050662">
    <property type="entry name" value="Sec-metab_biosynth-thioest"/>
</dbReference>
<evidence type="ECO:0000259" key="1">
    <source>
        <dbReference type="SMART" id="SM00849"/>
    </source>
</evidence>
<dbReference type="Proteomes" id="UP000198327">
    <property type="component" value="Unassembled WGS sequence"/>
</dbReference>
<dbReference type="RefSeq" id="WP_176444169.1">
    <property type="nucleotide sequence ID" value="NZ_FZOW01000003.1"/>
</dbReference>
<dbReference type="Pfam" id="PF00753">
    <property type="entry name" value="Lactamase_B"/>
    <property type="match status" value="1"/>
</dbReference>
<reference evidence="3" key="1">
    <citation type="submission" date="2017-06" db="EMBL/GenBank/DDBJ databases">
        <authorList>
            <person name="Varghese N."/>
            <person name="Submissions S."/>
        </authorList>
    </citation>
    <scope>NUCLEOTIDE SEQUENCE [LARGE SCALE GENOMIC DNA]</scope>
    <source>
        <strain evidence="3">JCM 23211</strain>
    </source>
</reference>
<keyword evidence="3" id="KW-1185">Reference proteome</keyword>
<organism evidence="2 3">
    <name type="scientific">Rhodococcoides kyotonense</name>
    <dbReference type="NCBI Taxonomy" id="398843"/>
    <lineage>
        <taxon>Bacteria</taxon>
        <taxon>Bacillati</taxon>
        <taxon>Actinomycetota</taxon>
        <taxon>Actinomycetes</taxon>
        <taxon>Mycobacteriales</taxon>
        <taxon>Nocardiaceae</taxon>
        <taxon>Rhodococcoides</taxon>
    </lineage>
</organism>
<dbReference type="AlphaFoldDB" id="A0A239F5F8"/>
<sequence>MSNSRTDFPSVGVATRVAPRVEWVLAPNAGAWTFQGTNTWIVGDPESRSCAVIDPGPDDAAHAAAVAAAIGSRHVTHIVLTHGHGDHAGGAPALSERTGTPITKASRDVGSAVADGDRLVLAGGVDARIMLTPGHTRDSLCVHLLSEAVVFTGDTVLGNGSPVVHPGLLGEMLDSLSALERLGASALVRACPGHGPVIEDLAAASARRLQARYRRIDQVRELRAESSASLESLVTRMYPDIADPDVRNAARSSVQAMLTFLDETTSPAPGVGQ</sequence>
<evidence type="ECO:0000313" key="3">
    <source>
        <dbReference type="Proteomes" id="UP000198327"/>
    </source>
</evidence>